<sequence length="216" mass="24872">MKAIVSGASGFTGEKLLKRILVDQDYTKVYALVRKELSMNHPKLEQVVIDFESFTSKQIPSEIDVAFCCIGTTIKKAQTKENFRLIDYEYITKFAKVCEEKEIGNFHLISAIGASPESYFFYQRVKGEAECFINSLEFESVTIYRPSVIYGGRKEFRLFESFAAWISRNFKFLFIGKMNRILAVTGDQLAKTIHLKSKQFIPGRWIIESEEISCTY</sequence>
<evidence type="ECO:0000313" key="2">
    <source>
        <dbReference type="EMBL" id="PXY01585.1"/>
    </source>
</evidence>
<accession>A0A2V3ZY31</accession>
<evidence type="ECO:0000313" key="3">
    <source>
        <dbReference type="Proteomes" id="UP000248079"/>
    </source>
</evidence>
<dbReference type="SUPFAM" id="SSF51735">
    <property type="entry name" value="NAD(P)-binding Rossmann-fold domains"/>
    <property type="match status" value="1"/>
</dbReference>
<gene>
    <name evidence="2" type="ORF">DF185_08895</name>
</gene>
<dbReference type="InterPro" id="IPR036291">
    <property type="entry name" value="NAD(P)-bd_dom_sf"/>
</dbReference>
<reference evidence="2 3" key="1">
    <citation type="submission" date="2018-05" db="EMBL/GenBank/DDBJ databases">
        <title>Marinifilum breve JC075T sp. nov., a marine bacterium isolated from Yongle Blue Hole in the South China Sea.</title>
        <authorList>
            <person name="Fu T."/>
        </authorList>
    </citation>
    <scope>NUCLEOTIDE SEQUENCE [LARGE SCALE GENOMIC DNA]</scope>
    <source>
        <strain evidence="2 3">JC075</strain>
    </source>
</reference>
<dbReference type="PANTHER" id="PTHR14097:SF7">
    <property type="entry name" value="OXIDOREDUCTASE HTATIP2"/>
    <property type="match status" value="1"/>
</dbReference>
<name>A0A2V3ZY31_9BACT</name>
<dbReference type="Proteomes" id="UP000248079">
    <property type="component" value="Unassembled WGS sequence"/>
</dbReference>
<dbReference type="InterPro" id="IPR016040">
    <property type="entry name" value="NAD(P)-bd_dom"/>
</dbReference>
<comment type="caution">
    <text evidence="2">The sequence shown here is derived from an EMBL/GenBank/DDBJ whole genome shotgun (WGS) entry which is preliminary data.</text>
</comment>
<feature type="domain" description="NAD(P)-binding" evidence="1">
    <location>
        <begin position="7"/>
        <end position="118"/>
    </location>
</feature>
<protein>
    <submittedName>
        <fullName evidence="2">Oxidoreductase</fullName>
    </submittedName>
</protein>
<dbReference type="Gene3D" id="3.40.50.720">
    <property type="entry name" value="NAD(P)-binding Rossmann-like Domain"/>
    <property type="match status" value="1"/>
</dbReference>
<proteinExistence type="predicted"/>
<organism evidence="2 3">
    <name type="scientific">Marinifilum breve</name>
    <dbReference type="NCBI Taxonomy" id="2184082"/>
    <lineage>
        <taxon>Bacteria</taxon>
        <taxon>Pseudomonadati</taxon>
        <taxon>Bacteroidota</taxon>
        <taxon>Bacteroidia</taxon>
        <taxon>Marinilabiliales</taxon>
        <taxon>Marinifilaceae</taxon>
    </lineage>
</organism>
<dbReference type="Pfam" id="PF13460">
    <property type="entry name" value="NAD_binding_10"/>
    <property type="match status" value="1"/>
</dbReference>
<dbReference type="EMBL" id="QFLI01000003">
    <property type="protein sequence ID" value="PXY01585.1"/>
    <property type="molecule type" value="Genomic_DNA"/>
</dbReference>
<dbReference type="AlphaFoldDB" id="A0A2V3ZY31"/>
<dbReference type="RefSeq" id="WP_110360394.1">
    <property type="nucleotide sequence ID" value="NZ_QFLI01000003.1"/>
</dbReference>
<keyword evidence="3" id="KW-1185">Reference proteome</keyword>
<dbReference type="OrthoDB" id="9798632at2"/>
<dbReference type="PANTHER" id="PTHR14097">
    <property type="entry name" value="OXIDOREDUCTASE HTATIP2"/>
    <property type="match status" value="1"/>
</dbReference>
<evidence type="ECO:0000259" key="1">
    <source>
        <dbReference type="Pfam" id="PF13460"/>
    </source>
</evidence>